<dbReference type="SUPFAM" id="SSF56672">
    <property type="entry name" value="DNA/RNA polymerases"/>
    <property type="match status" value="1"/>
</dbReference>
<feature type="region of interest" description="Disordered" evidence="1">
    <location>
        <begin position="85"/>
        <end position="124"/>
    </location>
</feature>
<dbReference type="Gene3D" id="3.10.10.10">
    <property type="entry name" value="HIV Type 1 Reverse Transcriptase, subunit A, domain 1"/>
    <property type="match status" value="1"/>
</dbReference>
<dbReference type="InterPro" id="IPR053134">
    <property type="entry name" value="RNA-dir_DNA_polymerase"/>
</dbReference>
<sequence>MPKFKTFSGFGDPGNHLKSFDSHLSFWASDDEVYARTFPNNLFMDKFGASIVADDDEGPLMEIQQKPGKTLRSFATRFEEVATNIPTANEKEFVRRDQGSPPRHNGRTPPRRNMDNEKDHDVDPRITGMVDTISGEIAGLPRKHLKPVSTPLTRFTGHCVYPMGIAELDLTVGEVPKTTTVRASFTFVDIPHPSYNGLIGRPLLNALRAVISALHLKMKFLTTGGVGGDLRGSKEGISLLPIIYTTRHLPEDTLSRKEGEGIPYHHYEGSRYDWDNDPKERESEKHGDPMKIWKDIPGVDVELALQRLHADPSFQPVKQKKRNFLDEKNLAIQKEIEDLAKANAIRELQFPEWITNAVMVKKSNNKWRMCTDFTNLNKTYPKDYYPLPCLGRLVDGSARHEVFDFLDASRGDHKILLPEDDQEKNGFHNGVWSLVLESDAVRIEKCRGHLSKDGKSCVQRADWENIKIYVDDMLVKSRNARTIWEI</sequence>
<evidence type="ECO:0000313" key="3">
    <source>
        <dbReference type="Proteomes" id="UP001454036"/>
    </source>
</evidence>
<dbReference type="Gene3D" id="3.30.70.270">
    <property type="match status" value="1"/>
</dbReference>
<name>A0AAV3RIL1_LITER</name>
<gene>
    <name evidence="2" type="ORF">LIER_29256</name>
</gene>
<comment type="caution">
    <text evidence="2">The sequence shown here is derived from an EMBL/GenBank/DDBJ whole genome shotgun (WGS) entry which is preliminary data.</text>
</comment>
<dbReference type="PANTHER" id="PTHR24559:SF431">
    <property type="entry name" value="RNA-DIRECTED DNA POLYMERASE HOMOLOG"/>
    <property type="match status" value="1"/>
</dbReference>
<dbReference type="AlphaFoldDB" id="A0AAV3RIL1"/>
<reference evidence="2 3" key="1">
    <citation type="submission" date="2024-01" db="EMBL/GenBank/DDBJ databases">
        <title>The complete chloroplast genome sequence of Lithospermum erythrorhizon: insights into the phylogenetic relationship among Boraginaceae species and the maternal lineages of purple gromwells.</title>
        <authorList>
            <person name="Okada T."/>
            <person name="Watanabe K."/>
        </authorList>
    </citation>
    <scope>NUCLEOTIDE SEQUENCE [LARGE SCALE GENOMIC DNA]</scope>
</reference>
<organism evidence="2 3">
    <name type="scientific">Lithospermum erythrorhizon</name>
    <name type="common">Purple gromwell</name>
    <name type="synonym">Lithospermum officinale var. erythrorhizon</name>
    <dbReference type="NCBI Taxonomy" id="34254"/>
    <lineage>
        <taxon>Eukaryota</taxon>
        <taxon>Viridiplantae</taxon>
        <taxon>Streptophyta</taxon>
        <taxon>Embryophyta</taxon>
        <taxon>Tracheophyta</taxon>
        <taxon>Spermatophyta</taxon>
        <taxon>Magnoliopsida</taxon>
        <taxon>eudicotyledons</taxon>
        <taxon>Gunneridae</taxon>
        <taxon>Pentapetalae</taxon>
        <taxon>asterids</taxon>
        <taxon>lamiids</taxon>
        <taxon>Boraginales</taxon>
        <taxon>Boraginaceae</taxon>
        <taxon>Boraginoideae</taxon>
        <taxon>Lithospermeae</taxon>
        <taxon>Lithospermum</taxon>
    </lineage>
</organism>
<keyword evidence="3" id="KW-1185">Reference proteome</keyword>
<dbReference type="InterPro" id="IPR043128">
    <property type="entry name" value="Rev_trsase/Diguanyl_cyclase"/>
</dbReference>
<feature type="compositionally biased region" description="Basic and acidic residues" evidence="1">
    <location>
        <begin position="89"/>
        <end position="98"/>
    </location>
</feature>
<dbReference type="PANTHER" id="PTHR24559">
    <property type="entry name" value="TRANSPOSON TY3-I GAG-POL POLYPROTEIN"/>
    <property type="match status" value="1"/>
</dbReference>
<evidence type="ECO:0000256" key="1">
    <source>
        <dbReference type="SAM" id="MobiDB-lite"/>
    </source>
</evidence>
<feature type="compositionally biased region" description="Basic and acidic residues" evidence="1">
    <location>
        <begin position="112"/>
        <end position="124"/>
    </location>
</feature>
<dbReference type="Proteomes" id="UP001454036">
    <property type="component" value="Unassembled WGS sequence"/>
</dbReference>
<accession>A0AAV3RIL1</accession>
<dbReference type="InterPro" id="IPR043502">
    <property type="entry name" value="DNA/RNA_pol_sf"/>
</dbReference>
<evidence type="ECO:0000313" key="2">
    <source>
        <dbReference type="EMBL" id="GAA0176224.1"/>
    </source>
</evidence>
<dbReference type="EMBL" id="BAABME010010010">
    <property type="protein sequence ID" value="GAA0176224.1"/>
    <property type="molecule type" value="Genomic_DNA"/>
</dbReference>
<proteinExistence type="predicted"/>
<protein>
    <submittedName>
        <fullName evidence="2">Uncharacterized protein</fullName>
    </submittedName>
</protein>